<feature type="domain" description="DYW" evidence="1">
    <location>
        <begin position="94"/>
        <end position="188"/>
    </location>
</feature>
<evidence type="ECO:0000313" key="3">
    <source>
        <dbReference type="Proteomes" id="UP000663881"/>
    </source>
</evidence>
<dbReference type="Proteomes" id="UP000663881">
    <property type="component" value="Unassembled WGS sequence"/>
</dbReference>
<protein>
    <recommendedName>
        <fullName evidence="1">DYW domain-containing protein</fullName>
    </recommendedName>
</protein>
<comment type="caution">
    <text evidence="2">The sequence shown here is derived from an EMBL/GenBank/DDBJ whole genome shotgun (WGS) entry which is preliminary data.</text>
</comment>
<dbReference type="Pfam" id="PF14432">
    <property type="entry name" value="DYW_deaminase"/>
    <property type="match status" value="1"/>
</dbReference>
<accession>A0A819NMC0</accession>
<proteinExistence type="predicted"/>
<dbReference type="GO" id="GO:0008270">
    <property type="term" value="F:zinc ion binding"/>
    <property type="evidence" value="ECO:0007669"/>
    <property type="project" value="InterPro"/>
</dbReference>
<reference evidence="2" key="1">
    <citation type="submission" date="2021-02" db="EMBL/GenBank/DDBJ databases">
        <authorList>
            <person name="Nowell W R."/>
        </authorList>
    </citation>
    <scope>NUCLEOTIDE SEQUENCE</scope>
</reference>
<evidence type="ECO:0000313" key="2">
    <source>
        <dbReference type="EMBL" id="CAF3998356.1"/>
    </source>
</evidence>
<dbReference type="AlphaFoldDB" id="A0A819NMC0"/>
<evidence type="ECO:0000259" key="1">
    <source>
        <dbReference type="Pfam" id="PF14432"/>
    </source>
</evidence>
<gene>
    <name evidence="2" type="ORF">OKA104_LOCUS29629</name>
</gene>
<sequence>MYDRIEPYLKDQEIYATSAKVLLANTYALASDLTTASNIRMKMNQSGLKKFTGLSWTVVNGKVVEFRAHDRLHPQSNEIYEELERLTNELKQHGYQCDASWISRPLMNNETEESILSGHSERLAIAFNLIQRPIPNRIQIMKNLRVCGDCHTFNKWVAQVRQCTIIVRDATRIHHFYPDGHCSCGDFF</sequence>
<dbReference type="InterPro" id="IPR046849">
    <property type="entry name" value="E2_motif"/>
</dbReference>
<name>A0A819NMC0_9BILA</name>
<organism evidence="2 3">
    <name type="scientific">Adineta steineri</name>
    <dbReference type="NCBI Taxonomy" id="433720"/>
    <lineage>
        <taxon>Eukaryota</taxon>
        <taxon>Metazoa</taxon>
        <taxon>Spiralia</taxon>
        <taxon>Gnathifera</taxon>
        <taxon>Rotifera</taxon>
        <taxon>Eurotatoria</taxon>
        <taxon>Bdelloidea</taxon>
        <taxon>Adinetida</taxon>
        <taxon>Adinetidae</taxon>
        <taxon>Adineta</taxon>
    </lineage>
</organism>
<dbReference type="Pfam" id="PF20430">
    <property type="entry name" value="Eplus_motif"/>
    <property type="match status" value="1"/>
</dbReference>
<dbReference type="InterPro" id="IPR032867">
    <property type="entry name" value="DYW_dom"/>
</dbReference>
<dbReference type="EMBL" id="CAJOAY010003047">
    <property type="protein sequence ID" value="CAF3998356.1"/>
    <property type="molecule type" value="Genomic_DNA"/>
</dbReference>